<protein>
    <recommendedName>
        <fullName evidence="2">Caspase family p20 domain-containing protein</fullName>
    </recommendedName>
</protein>
<dbReference type="Gene3D" id="3.40.50.1460">
    <property type="match status" value="1"/>
</dbReference>
<proteinExistence type="predicted"/>
<dbReference type="OrthoDB" id="6116485at2759"/>
<feature type="domain" description="Caspase family p20" evidence="2">
    <location>
        <begin position="73"/>
        <end position="235"/>
    </location>
</feature>
<dbReference type="PROSITE" id="PS50208">
    <property type="entry name" value="CASPASE_P20"/>
    <property type="match status" value="1"/>
</dbReference>
<dbReference type="InterPro" id="IPR001309">
    <property type="entry name" value="Pept_C14_p20"/>
</dbReference>
<dbReference type="InterPro" id="IPR029030">
    <property type="entry name" value="Caspase-like_dom_sf"/>
</dbReference>
<dbReference type="InterPro" id="IPR052039">
    <property type="entry name" value="Caspase-related_regulators"/>
</dbReference>
<dbReference type="PANTHER" id="PTHR22576">
    <property type="entry name" value="MUCOSA ASSOCIATED LYMPHOID TISSUE LYMPHOMA TRANSLOCATION PROTEIN 1/PARACASPASE"/>
    <property type="match status" value="1"/>
</dbReference>
<evidence type="ECO:0000256" key="1">
    <source>
        <dbReference type="SAM" id="MobiDB-lite"/>
    </source>
</evidence>
<evidence type="ECO:0000259" key="2">
    <source>
        <dbReference type="PROSITE" id="PS50208"/>
    </source>
</evidence>
<organism evidence="3 4">
    <name type="scientific">Bugula neritina</name>
    <name type="common">Brown bryozoan</name>
    <name type="synonym">Sertularia neritina</name>
    <dbReference type="NCBI Taxonomy" id="10212"/>
    <lineage>
        <taxon>Eukaryota</taxon>
        <taxon>Metazoa</taxon>
        <taxon>Spiralia</taxon>
        <taxon>Lophotrochozoa</taxon>
        <taxon>Bryozoa</taxon>
        <taxon>Gymnolaemata</taxon>
        <taxon>Cheilostomatida</taxon>
        <taxon>Flustrina</taxon>
        <taxon>Buguloidea</taxon>
        <taxon>Bugulidae</taxon>
        <taxon>Bugula</taxon>
    </lineage>
</organism>
<dbReference type="EMBL" id="VXIV02000245">
    <property type="protein sequence ID" value="KAF6039509.1"/>
    <property type="molecule type" value="Genomic_DNA"/>
</dbReference>
<name>A0A7J7KMX5_BUGNE</name>
<dbReference type="GO" id="GO:0006508">
    <property type="term" value="P:proteolysis"/>
    <property type="evidence" value="ECO:0007669"/>
    <property type="project" value="InterPro"/>
</dbReference>
<dbReference type="SUPFAM" id="SSF52129">
    <property type="entry name" value="Caspase-like"/>
    <property type="match status" value="1"/>
</dbReference>
<evidence type="ECO:0000313" key="4">
    <source>
        <dbReference type="Proteomes" id="UP000593567"/>
    </source>
</evidence>
<dbReference type="InterPro" id="IPR011600">
    <property type="entry name" value="Pept_C14_caspase"/>
</dbReference>
<reference evidence="3" key="1">
    <citation type="submission" date="2020-06" db="EMBL/GenBank/DDBJ databases">
        <title>Draft genome of Bugula neritina, a colonial animal packing powerful symbionts and potential medicines.</title>
        <authorList>
            <person name="Rayko M."/>
        </authorList>
    </citation>
    <scope>NUCLEOTIDE SEQUENCE [LARGE SCALE GENOMIC DNA]</scope>
    <source>
        <strain evidence="3">Kwan_BN1</strain>
    </source>
</reference>
<dbReference type="GO" id="GO:0004197">
    <property type="term" value="F:cysteine-type endopeptidase activity"/>
    <property type="evidence" value="ECO:0007669"/>
    <property type="project" value="InterPro"/>
</dbReference>
<evidence type="ECO:0000313" key="3">
    <source>
        <dbReference type="EMBL" id="KAF6039509.1"/>
    </source>
</evidence>
<feature type="region of interest" description="Disordered" evidence="1">
    <location>
        <begin position="1"/>
        <end position="20"/>
    </location>
</feature>
<gene>
    <name evidence="3" type="ORF">EB796_002175</name>
</gene>
<dbReference type="PANTHER" id="PTHR22576:SF41">
    <property type="entry name" value="CASPASE 14, APOPTOSIS-RELATED CYSTEINE PEPTIDASE"/>
    <property type="match status" value="1"/>
</dbReference>
<sequence length="426" mass="47873">MASNSESVPNDDSRSAAQPWSETLGSVSLAVGAIQVDSSDSSPDNNGLTSAGLGKKHYVIDGKLTKTEYEVKNKGLFVVISNTSFNYKHNGHDWSKEPTLNYGADEETLKKTFNLADDASNFILGCDLTSEDPEGGNQFDVFMDNLVKDNPNEPRYDFLVFVLMSHGLPGGKFLLAEERESPACCGSEKGDVTHKYQGYCHVRDIKKDMVKRIQDSRKFLNIPKIFLVQTCRGDRMAAVNLRKPKGCSQSKPPSPTPIDADEFIPEGSDTYIMFACYEDHLSYVGKSGSLLVKYFCEAVDELQIAIRQSKTFFSELEHRLIDQGGASNMDTFNNDETMRHRNNYVTEELELGKLFVCPENLIGGWMENVAQKTMAKITKDLIVTNIDENDRVLDTEYDKQQPHISSTLRFKLSMLKVLRTQWDDMQ</sequence>
<keyword evidence="4" id="KW-1185">Reference proteome</keyword>
<dbReference type="AlphaFoldDB" id="A0A7J7KMX5"/>
<accession>A0A7J7KMX5</accession>
<comment type="caution">
    <text evidence="3">The sequence shown here is derived from an EMBL/GenBank/DDBJ whole genome shotgun (WGS) entry which is preliminary data.</text>
</comment>
<dbReference type="Pfam" id="PF00656">
    <property type="entry name" value="Peptidase_C14"/>
    <property type="match status" value="1"/>
</dbReference>
<dbReference type="Proteomes" id="UP000593567">
    <property type="component" value="Unassembled WGS sequence"/>
</dbReference>